<dbReference type="AlphaFoldDB" id="A0A2H3AQN6"/>
<evidence type="ECO:0000313" key="2">
    <source>
        <dbReference type="Proteomes" id="UP000218334"/>
    </source>
</evidence>
<organism evidence="1 2">
    <name type="scientific">Armillaria solidipes</name>
    <dbReference type="NCBI Taxonomy" id="1076256"/>
    <lineage>
        <taxon>Eukaryota</taxon>
        <taxon>Fungi</taxon>
        <taxon>Dikarya</taxon>
        <taxon>Basidiomycota</taxon>
        <taxon>Agaricomycotina</taxon>
        <taxon>Agaricomycetes</taxon>
        <taxon>Agaricomycetidae</taxon>
        <taxon>Agaricales</taxon>
        <taxon>Marasmiineae</taxon>
        <taxon>Physalacriaceae</taxon>
        <taxon>Armillaria</taxon>
    </lineage>
</organism>
<evidence type="ECO:0000313" key="1">
    <source>
        <dbReference type="EMBL" id="PBK61109.1"/>
    </source>
</evidence>
<reference evidence="2" key="1">
    <citation type="journal article" date="2017" name="Nat. Ecol. Evol.">
        <title>Genome expansion and lineage-specific genetic innovations in the forest pathogenic fungi Armillaria.</title>
        <authorList>
            <person name="Sipos G."/>
            <person name="Prasanna A.N."/>
            <person name="Walter M.C."/>
            <person name="O'Connor E."/>
            <person name="Balint B."/>
            <person name="Krizsan K."/>
            <person name="Kiss B."/>
            <person name="Hess J."/>
            <person name="Varga T."/>
            <person name="Slot J."/>
            <person name="Riley R."/>
            <person name="Boka B."/>
            <person name="Rigling D."/>
            <person name="Barry K."/>
            <person name="Lee J."/>
            <person name="Mihaltcheva S."/>
            <person name="LaButti K."/>
            <person name="Lipzen A."/>
            <person name="Waldron R."/>
            <person name="Moloney N.M."/>
            <person name="Sperisen C."/>
            <person name="Kredics L."/>
            <person name="Vagvoelgyi C."/>
            <person name="Patrignani A."/>
            <person name="Fitzpatrick D."/>
            <person name="Nagy I."/>
            <person name="Doyle S."/>
            <person name="Anderson J.B."/>
            <person name="Grigoriev I.V."/>
            <person name="Gueldener U."/>
            <person name="Muensterkoetter M."/>
            <person name="Nagy L.G."/>
        </authorList>
    </citation>
    <scope>NUCLEOTIDE SEQUENCE [LARGE SCALE GENOMIC DNA]</scope>
    <source>
        <strain evidence="2">28-4</strain>
    </source>
</reference>
<dbReference type="EMBL" id="KZ293479">
    <property type="protein sequence ID" value="PBK61109.1"/>
    <property type="molecule type" value="Genomic_DNA"/>
</dbReference>
<proteinExistence type="predicted"/>
<name>A0A2H3AQN6_9AGAR</name>
<accession>A0A2H3AQN6</accession>
<sequence>TINQRLTIDRVLVNKHRYGSRVLKKAVVLSTWRGTLLNEKALPAKDWLDQNGVLVGMVP</sequence>
<feature type="non-terminal residue" evidence="1">
    <location>
        <position position="1"/>
    </location>
</feature>
<dbReference type="Proteomes" id="UP000218334">
    <property type="component" value="Unassembled WGS sequence"/>
</dbReference>
<gene>
    <name evidence="1" type="ORF">ARMSODRAFT_840617</name>
</gene>
<keyword evidence="2" id="KW-1185">Reference proteome</keyword>
<feature type="non-terminal residue" evidence="1">
    <location>
        <position position="59"/>
    </location>
</feature>
<dbReference type="STRING" id="1076256.A0A2H3AQN6"/>
<protein>
    <submittedName>
        <fullName evidence="1">Uncharacterized protein</fullName>
    </submittedName>
</protein>